<evidence type="ECO:0000313" key="2">
    <source>
        <dbReference type="EMBL" id="KDN85347.1"/>
    </source>
</evidence>
<dbReference type="Proteomes" id="UP000027178">
    <property type="component" value="Unassembled WGS sequence"/>
</dbReference>
<dbReference type="HOGENOM" id="CLU_3344659_0_0_11"/>
<proteinExistence type="predicted"/>
<dbReference type="EMBL" id="JNBY01000085">
    <property type="protein sequence ID" value="KDN85347.1"/>
    <property type="molecule type" value="Genomic_DNA"/>
</dbReference>
<evidence type="ECO:0000313" key="3">
    <source>
        <dbReference type="Proteomes" id="UP000027178"/>
    </source>
</evidence>
<reference evidence="2 3" key="1">
    <citation type="submission" date="2014-05" db="EMBL/GenBank/DDBJ databases">
        <title>Draft Genome Sequence of Kitasatospora cheerisanensis KCTC 2395.</title>
        <authorList>
            <person name="Nam D.H."/>
        </authorList>
    </citation>
    <scope>NUCLEOTIDE SEQUENCE [LARGE SCALE GENOMIC DNA]</scope>
    <source>
        <strain evidence="2 3">KCTC 2395</strain>
    </source>
</reference>
<accession>A0A066YVT5</accession>
<keyword evidence="3" id="KW-1185">Reference proteome</keyword>
<dbReference type="AlphaFoldDB" id="A0A066YVT5"/>
<comment type="caution">
    <text evidence="2">The sequence shown here is derived from an EMBL/GenBank/DDBJ whole genome shotgun (WGS) entry which is preliminary data.</text>
</comment>
<gene>
    <name evidence="2" type="ORF">KCH_29280</name>
</gene>
<protein>
    <submittedName>
        <fullName evidence="2">Uncharacterized protein</fullName>
    </submittedName>
</protein>
<feature type="region of interest" description="Disordered" evidence="1">
    <location>
        <begin position="1"/>
        <end position="37"/>
    </location>
</feature>
<organism evidence="2 3">
    <name type="scientific">Kitasatospora cheerisanensis KCTC 2395</name>
    <dbReference type="NCBI Taxonomy" id="1348663"/>
    <lineage>
        <taxon>Bacteria</taxon>
        <taxon>Bacillati</taxon>
        <taxon>Actinomycetota</taxon>
        <taxon>Actinomycetes</taxon>
        <taxon>Kitasatosporales</taxon>
        <taxon>Streptomycetaceae</taxon>
        <taxon>Kitasatospora</taxon>
    </lineage>
</organism>
<name>A0A066YVT5_9ACTN</name>
<evidence type="ECO:0000256" key="1">
    <source>
        <dbReference type="SAM" id="MobiDB-lite"/>
    </source>
</evidence>
<sequence>MAATDGGGPGPPGPPPSAFAGLTGADAPVGGGRGALG</sequence>